<dbReference type="EMBL" id="AWUE01020685">
    <property type="protein sequence ID" value="OMO67035.1"/>
    <property type="molecule type" value="Genomic_DNA"/>
</dbReference>
<keyword evidence="2" id="KW-1185">Reference proteome</keyword>
<dbReference type="Proteomes" id="UP000187203">
    <property type="component" value="Unassembled WGS sequence"/>
</dbReference>
<protein>
    <submittedName>
        <fullName evidence="1">Uncharacterized protein</fullName>
    </submittedName>
</protein>
<dbReference type="OrthoDB" id="997896at2759"/>
<evidence type="ECO:0000313" key="2">
    <source>
        <dbReference type="Proteomes" id="UP000187203"/>
    </source>
</evidence>
<evidence type="ECO:0000313" key="1">
    <source>
        <dbReference type="EMBL" id="OMO67035.1"/>
    </source>
</evidence>
<dbReference type="InterPro" id="IPR012337">
    <property type="entry name" value="RNaseH-like_sf"/>
</dbReference>
<comment type="caution">
    <text evidence="1">The sequence shown here is derived from an EMBL/GenBank/DDBJ whole genome shotgun (WGS) entry which is preliminary data.</text>
</comment>
<proteinExistence type="predicted"/>
<organism evidence="1 2">
    <name type="scientific">Corchorus olitorius</name>
    <dbReference type="NCBI Taxonomy" id="93759"/>
    <lineage>
        <taxon>Eukaryota</taxon>
        <taxon>Viridiplantae</taxon>
        <taxon>Streptophyta</taxon>
        <taxon>Embryophyta</taxon>
        <taxon>Tracheophyta</taxon>
        <taxon>Spermatophyta</taxon>
        <taxon>Magnoliopsida</taxon>
        <taxon>eudicotyledons</taxon>
        <taxon>Gunneridae</taxon>
        <taxon>Pentapetalae</taxon>
        <taxon>rosids</taxon>
        <taxon>malvids</taxon>
        <taxon>Malvales</taxon>
        <taxon>Malvaceae</taxon>
        <taxon>Grewioideae</taxon>
        <taxon>Apeibeae</taxon>
        <taxon>Corchorus</taxon>
    </lineage>
</organism>
<dbReference type="AlphaFoldDB" id="A0A1R3H9M9"/>
<name>A0A1R3H9M9_9ROSI</name>
<dbReference type="SUPFAM" id="SSF53098">
    <property type="entry name" value="Ribonuclease H-like"/>
    <property type="match status" value="1"/>
</dbReference>
<dbReference type="STRING" id="93759.A0A1R3H9M9"/>
<accession>A0A1R3H9M9</accession>
<gene>
    <name evidence="1" type="ORF">COLO4_30259</name>
</gene>
<reference evidence="2" key="1">
    <citation type="submission" date="2013-09" db="EMBL/GenBank/DDBJ databases">
        <title>Corchorus olitorius genome sequencing.</title>
        <authorList>
            <person name="Alam M."/>
            <person name="Haque M.S."/>
            <person name="Islam M.S."/>
            <person name="Emdad E.M."/>
            <person name="Islam M.M."/>
            <person name="Ahmed B."/>
            <person name="Halim A."/>
            <person name="Hossen Q.M.M."/>
            <person name="Hossain M.Z."/>
            <person name="Ahmed R."/>
            <person name="Khan M.M."/>
            <person name="Islam R."/>
            <person name="Rashid M.M."/>
            <person name="Khan S.A."/>
            <person name="Rahman M.S."/>
            <person name="Alam M."/>
            <person name="Yahiya A.S."/>
            <person name="Khan M.S."/>
            <person name="Azam M.S."/>
            <person name="Haque T."/>
            <person name="Lashkar M.Z.H."/>
            <person name="Akhand A.I."/>
            <person name="Morshed G."/>
            <person name="Roy S."/>
            <person name="Uddin K.S."/>
            <person name="Rabeya T."/>
            <person name="Hossain A.S."/>
            <person name="Chowdhury A."/>
            <person name="Snigdha A.R."/>
            <person name="Mortoza M.S."/>
            <person name="Matin S.A."/>
            <person name="Hoque S.M.E."/>
            <person name="Islam M.K."/>
            <person name="Roy D.K."/>
            <person name="Haider R."/>
            <person name="Moosa M.M."/>
            <person name="Elias S.M."/>
            <person name="Hasan A.M."/>
            <person name="Jahan S."/>
            <person name="Shafiuddin M."/>
            <person name="Mahmood N."/>
            <person name="Shommy N.S."/>
        </authorList>
    </citation>
    <scope>NUCLEOTIDE SEQUENCE [LARGE SCALE GENOMIC DNA]</scope>
    <source>
        <strain evidence="2">cv. O-4</strain>
    </source>
</reference>
<sequence>MVTSREWTNLAYAKDRIGKKFVDLVLDSTFWKECAVIVKLTKPLVWVFRIVAIQKAREEIVKRFQRRKKRVEPYLKILDNRWDNQLHKNLHAAGYWLNPKNQYDIIEMVKHRHTISGLLDVIERYSHGNSDLRSKLTSEVKIFKNAQGDFGRISAISDRDVMLPGRNYDPIDFEDFAENGEWILEEEPTTLSPEELEAFNQELASCNISTQNLDDLNLEDVLNEDDDNELEDINETFGNTTSATIFDDEFANLNSPN</sequence>